<accession>A0A7V2F5K8</accession>
<evidence type="ECO:0000259" key="1">
    <source>
        <dbReference type="Pfam" id="PF13471"/>
    </source>
</evidence>
<dbReference type="Pfam" id="PF13471">
    <property type="entry name" value="Transglut_core3"/>
    <property type="match status" value="1"/>
</dbReference>
<proteinExistence type="predicted"/>
<dbReference type="InterPro" id="IPR053521">
    <property type="entry name" value="McjB-like"/>
</dbReference>
<name>A0A7V2F5K8_RHOMR</name>
<dbReference type="NCBIfam" id="NF033537">
    <property type="entry name" value="lasso_biosyn_B2"/>
    <property type="match status" value="1"/>
</dbReference>
<evidence type="ECO:0000313" key="2">
    <source>
        <dbReference type="EMBL" id="HER95033.1"/>
    </source>
</evidence>
<gene>
    <name evidence="2" type="ORF">ENO59_00710</name>
</gene>
<feature type="domain" description="Microcin J25-processing protein McjB C-terminal" evidence="1">
    <location>
        <begin position="56"/>
        <end position="138"/>
    </location>
</feature>
<dbReference type="AlphaFoldDB" id="A0A7V2F5K8"/>
<organism evidence="2">
    <name type="scientific">Rhodothermus marinus</name>
    <name type="common">Rhodothermus obamensis</name>
    <dbReference type="NCBI Taxonomy" id="29549"/>
    <lineage>
        <taxon>Bacteria</taxon>
        <taxon>Pseudomonadati</taxon>
        <taxon>Rhodothermota</taxon>
        <taxon>Rhodothermia</taxon>
        <taxon>Rhodothermales</taxon>
        <taxon>Rhodothermaceae</taxon>
        <taxon>Rhodothermus</taxon>
    </lineage>
</organism>
<sequence>MLRLSLRKDALRKLRKGDLSLLWKIFKLIAKLEWQQRRLALPELMQQFEPQLGELPLSPAMLERAERLTLAVLRRLYGYNFCMKQALLLYYFYKRAGKSVRVRFGVRKEAGGLQGHAWIECHGIPIAELEDPRKQFVITYTHPNPLLSKLGESFQEQNLQRK</sequence>
<reference evidence="2" key="1">
    <citation type="journal article" date="2020" name="mSystems">
        <title>Genome- and Community-Level Interaction Insights into Carbon Utilization and Element Cycling Functions of Hydrothermarchaeota in Hydrothermal Sediment.</title>
        <authorList>
            <person name="Zhou Z."/>
            <person name="Liu Y."/>
            <person name="Xu W."/>
            <person name="Pan J."/>
            <person name="Luo Z.H."/>
            <person name="Li M."/>
        </authorList>
    </citation>
    <scope>NUCLEOTIDE SEQUENCE [LARGE SCALE GENOMIC DNA]</scope>
    <source>
        <strain evidence="2">SpSt-143</strain>
    </source>
</reference>
<dbReference type="InterPro" id="IPR032708">
    <property type="entry name" value="McjB_C"/>
</dbReference>
<comment type="caution">
    <text evidence="2">The sequence shown here is derived from an EMBL/GenBank/DDBJ whole genome shotgun (WGS) entry which is preliminary data.</text>
</comment>
<dbReference type="EMBL" id="DSGB01000001">
    <property type="protein sequence ID" value="HER95033.1"/>
    <property type="molecule type" value="Genomic_DNA"/>
</dbReference>
<protein>
    <submittedName>
        <fullName evidence="2">Lasso peptide biosynthesis B2 protein</fullName>
    </submittedName>
</protein>